<evidence type="ECO:0000256" key="6">
    <source>
        <dbReference type="ARBA" id="ARBA00022801"/>
    </source>
</evidence>
<dbReference type="Gene3D" id="3.90.79.20">
    <property type="match status" value="1"/>
</dbReference>
<dbReference type="Pfam" id="PF09296">
    <property type="entry name" value="NUDIX-like"/>
    <property type="match status" value="1"/>
</dbReference>
<evidence type="ECO:0000256" key="9">
    <source>
        <dbReference type="ARBA" id="ARBA00023679"/>
    </source>
</evidence>
<dbReference type="InterPro" id="IPR015376">
    <property type="entry name" value="Znr_NADH_PPase"/>
</dbReference>
<gene>
    <name evidence="11" type="ORF">NK6_4656</name>
</gene>
<dbReference type="PROSITE" id="PS51462">
    <property type="entry name" value="NUDIX"/>
    <property type="match status" value="1"/>
</dbReference>
<comment type="catalytic activity">
    <reaction evidence="9">
        <text>a 5'-end NAD(+)-phospho-ribonucleoside in mRNA + H2O = a 5'-end phospho-adenosine-phospho-ribonucleoside in mRNA + beta-nicotinamide D-ribonucleotide + 2 H(+)</text>
        <dbReference type="Rhea" id="RHEA:60876"/>
        <dbReference type="Rhea" id="RHEA-COMP:15698"/>
        <dbReference type="Rhea" id="RHEA-COMP:15719"/>
        <dbReference type="ChEBI" id="CHEBI:14649"/>
        <dbReference type="ChEBI" id="CHEBI:15377"/>
        <dbReference type="ChEBI" id="CHEBI:15378"/>
        <dbReference type="ChEBI" id="CHEBI:144029"/>
        <dbReference type="ChEBI" id="CHEBI:144051"/>
    </reaction>
    <physiologicalReaction direction="left-to-right" evidence="9">
        <dbReference type="Rhea" id="RHEA:60877"/>
    </physiologicalReaction>
</comment>
<dbReference type="Gene3D" id="3.90.79.10">
    <property type="entry name" value="Nucleoside Triphosphate Pyrophosphohydrolase"/>
    <property type="match status" value="1"/>
</dbReference>
<comment type="cofactor">
    <cofactor evidence="2">
        <name>Zn(2+)</name>
        <dbReference type="ChEBI" id="CHEBI:29105"/>
    </cofactor>
</comment>
<organism evidence="11 12">
    <name type="scientific">Bradyrhizobium diazoefficiens</name>
    <dbReference type="NCBI Taxonomy" id="1355477"/>
    <lineage>
        <taxon>Bacteria</taxon>
        <taxon>Pseudomonadati</taxon>
        <taxon>Pseudomonadota</taxon>
        <taxon>Alphaproteobacteria</taxon>
        <taxon>Hyphomicrobiales</taxon>
        <taxon>Nitrobacteraceae</taxon>
        <taxon>Bradyrhizobium</taxon>
    </lineage>
</organism>
<dbReference type="GO" id="GO:0046872">
    <property type="term" value="F:metal ion binding"/>
    <property type="evidence" value="ECO:0007669"/>
    <property type="project" value="UniProtKB-KW"/>
</dbReference>
<dbReference type="FunFam" id="3.90.79.20:FF:000015">
    <property type="entry name" value="NADH pyrophosphatase"/>
    <property type="match status" value="1"/>
</dbReference>
<keyword evidence="5" id="KW-0479">Metal-binding</keyword>
<dbReference type="GO" id="GO:0006742">
    <property type="term" value="P:NADP+ catabolic process"/>
    <property type="evidence" value="ECO:0007669"/>
    <property type="project" value="TreeGrafter"/>
</dbReference>
<dbReference type="FunFam" id="3.90.79.10:FF:000040">
    <property type="entry name" value="Nudix hydrolase 19, chloroplastic"/>
    <property type="match status" value="1"/>
</dbReference>
<keyword evidence="8" id="KW-0520">NAD</keyword>
<evidence type="ECO:0000313" key="12">
    <source>
        <dbReference type="Proteomes" id="UP000063308"/>
    </source>
</evidence>
<dbReference type="PANTHER" id="PTHR42904">
    <property type="entry name" value="NUDIX HYDROLASE, NUDC SUBFAMILY"/>
    <property type="match status" value="1"/>
</dbReference>
<evidence type="ECO:0000256" key="7">
    <source>
        <dbReference type="ARBA" id="ARBA00022842"/>
    </source>
</evidence>
<dbReference type="InterPro" id="IPR049734">
    <property type="entry name" value="NudC-like_C"/>
</dbReference>
<evidence type="ECO:0000256" key="1">
    <source>
        <dbReference type="ARBA" id="ARBA00001946"/>
    </source>
</evidence>
<dbReference type="Pfam" id="PF09297">
    <property type="entry name" value="Zn_ribbon_NUD"/>
    <property type="match status" value="1"/>
</dbReference>
<evidence type="ECO:0000256" key="8">
    <source>
        <dbReference type="ARBA" id="ARBA00023027"/>
    </source>
</evidence>
<dbReference type="InterPro" id="IPR015797">
    <property type="entry name" value="NUDIX_hydrolase-like_dom_sf"/>
</dbReference>
<dbReference type="AlphaFoldDB" id="A0A0E4BQS2"/>
<dbReference type="PROSITE" id="PS00893">
    <property type="entry name" value="NUDIX_BOX"/>
    <property type="match status" value="1"/>
</dbReference>
<dbReference type="InterPro" id="IPR020084">
    <property type="entry name" value="NUDIX_hydrolase_CS"/>
</dbReference>
<dbReference type="EC" id="3.6.1.22" evidence="4"/>
<dbReference type="GO" id="GO:0035529">
    <property type="term" value="F:NADH pyrophosphatase activity"/>
    <property type="evidence" value="ECO:0007669"/>
    <property type="project" value="TreeGrafter"/>
</dbReference>
<dbReference type="NCBIfam" id="NF001299">
    <property type="entry name" value="PRK00241.1"/>
    <property type="match status" value="1"/>
</dbReference>
<keyword evidence="6" id="KW-0378">Hydrolase</keyword>
<comment type="cofactor">
    <cofactor evidence="1">
        <name>Mg(2+)</name>
        <dbReference type="ChEBI" id="CHEBI:18420"/>
    </cofactor>
</comment>
<evidence type="ECO:0000256" key="3">
    <source>
        <dbReference type="ARBA" id="ARBA00009595"/>
    </source>
</evidence>
<dbReference type="GO" id="GO:0005829">
    <property type="term" value="C:cytosol"/>
    <property type="evidence" value="ECO:0007669"/>
    <property type="project" value="TreeGrafter"/>
</dbReference>
<reference evidence="11 12" key="1">
    <citation type="submission" date="2014-11" db="EMBL/GenBank/DDBJ databases">
        <title>Symbiosis island explosion on the genome of extra-slow-growing strains of soybean bradyrhizobia with massive insertion sequences.</title>
        <authorList>
            <person name="Iida T."/>
            <person name="Minamisawa K."/>
        </authorList>
    </citation>
    <scope>NUCLEOTIDE SEQUENCE [LARGE SCALE GENOMIC DNA]</scope>
    <source>
        <strain evidence="11 12">NK6</strain>
    </source>
</reference>
<dbReference type="InterPro" id="IPR015375">
    <property type="entry name" value="NADH_PPase-like_N"/>
</dbReference>
<dbReference type="GO" id="GO:0019677">
    <property type="term" value="P:NAD+ catabolic process"/>
    <property type="evidence" value="ECO:0007669"/>
    <property type="project" value="TreeGrafter"/>
</dbReference>
<dbReference type="Proteomes" id="UP000063308">
    <property type="component" value="Chromosome"/>
</dbReference>
<keyword evidence="7" id="KW-0460">Magnesium</keyword>
<evidence type="ECO:0000256" key="5">
    <source>
        <dbReference type="ARBA" id="ARBA00022723"/>
    </source>
</evidence>
<dbReference type="SUPFAM" id="SSF55811">
    <property type="entry name" value="Nudix"/>
    <property type="match status" value="1"/>
</dbReference>
<feature type="domain" description="Nudix hydrolase" evidence="10">
    <location>
        <begin position="178"/>
        <end position="302"/>
    </location>
</feature>
<accession>A0A0E4BQS2</accession>
<proteinExistence type="inferred from homology"/>
<dbReference type="CDD" id="cd03429">
    <property type="entry name" value="NUDIX_NADH_pyrophosphatase_Nudt13"/>
    <property type="match status" value="1"/>
</dbReference>
<dbReference type="Pfam" id="PF00293">
    <property type="entry name" value="NUDIX"/>
    <property type="match status" value="1"/>
</dbReference>
<dbReference type="PANTHER" id="PTHR42904:SF6">
    <property type="entry name" value="NAD-CAPPED RNA HYDROLASE NUDT12"/>
    <property type="match status" value="1"/>
</dbReference>
<dbReference type="InterPro" id="IPR000086">
    <property type="entry name" value="NUDIX_hydrolase_dom"/>
</dbReference>
<dbReference type="EMBL" id="AP014685">
    <property type="protein sequence ID" value="BAR57823.1"/>
    <property type="molecule type" value="Genomic_DNA"/>
</dbReference>
<sequence length="319" mass="35199">MKEQEMSAFDAFPLGQPAFVTNILDRAAHLRRDDEKLFALEQKPSSRAYVVHRDSLLVKREGENVRALLGIDEALKCGANPGTIFLGLRDGAAVFGMGLSQAAAEKLVGREDYSLTELRGMAMQGAIPPDELSAIAMAKSMVSWHQRHGYCANCGTRSAMKEGGWKRDCPACKAEHFPRTDPVVIMLVASGEKCLLGRQKQFPPGMFSCLAGFVEAAETIEDAVRREILEESGIRCTDVQYYMTQPWPYPSSLMIGCSARALNEDIVVDHSELEDARWFTREEAALMLTRTHPDGLAGPHPFAIAHHLLGRWVHDKSGA</sequence>
<evidence type="ECO:0000256" key="4">
    <source>
        <dbReference type="ARBA" id="ARBA00012381"/>
    </source>
</evidence>
<comment type="similarity">
    <text evidence="3">Belongs to the Nudix hydrolase family. NudC subfamily.</text>
</comment>
<evidence type="ECO:0000313" key="11">
    <source>
        <dbReference type="EMBL" id="BAR57823.1"/>
    </source>
</evidence>
<protein>
    <recommendedName>
        <fullName evidence="4">NAD(+) diphosphatase</fullName>
        <ecNumber evidence="4">3.6.1.22</ecNumber>
    </recommendedName>
</protein>
<dbReference type="InterPro" id="IPR050241">
    <property type="entry name" value="NAD-cap_RNA_hydrolase_NudC"/>
</dbReference>
<name>A0A0E4BQS2_9BRAD</name>
<evidence type="ECO:0000259" key="10">
    <source>
        <dbReference type="PROSITE" id="PS51462"/>
    </source>
</evidence>
<evidence type="ECO:0000256" key="2">
    <source>
        <dbReference type="ARBA" id="ARBA00001947"/>
    </source>
</evidence>